<reference evidence="2 3" key="1">
    <citation type="submission" date="2020-08" db="EMBL/GenBank/DDBJ databases">
        <title>Novel species isolated from subtropical streams in China.</title>
        <authorList>
            <person name="Lu H."/>
        </authorList>
    </citation>
    <scope>NUCLEOTIDE SEQUENCE [LARGE SCALE GENOMIC DNA]</scope>
    <source>
        <strain evidence="2 3">KACC 16656</strain>
    </source>
</reference>
<comment type="caution">
    <text evidence="2">The sequence shown here is derived from an EMBL/GenBank/DDBJ whole genome shotgun (WGS) entry which is preliminary data.</text>
</comment>
<dbReference type="InterPro" id="IPR035093">
    <property type="entry name" value="RelE/ParE_toxin_dom_sf"/>
</dbReference>
<dbReference type="Proteomes" id="UP000648257">
    <property type="component" value="Unassembled WGS sequence"/>
</dbReference>
<accession>A0ABR6X7I2</accession>
<keyword evidence="1" id="KW-1277">Toxin-antitoxin system</keyword>
<dbReference type="EMBL" id="JACOFW010000020">
    <property type="protein sequence ID" value="MBC3808836.1"/>
    <property type="molecule type" value="Genomic_DNA"/>
</dbReference>
<dbReference type="Gene3D" id="3.30.2310.20">
    <property type="entry name" value="RelE-like"/>
    <property type="match status" value="1"/>
</dbReference>
<proteinExistence type="predicted"/>
<organism evidence="2 3">
    <name type="scientific">Undibacterium seohonense</name>
    <dbReference type="NCBI Taxonomy" id="1344950"/>
    <lineage>
        <taxon>Bacteria</taxon>
        <taxon>Pseudomonadati</taxon>
        <taxon>Pseudomonadota</taxon>
        <taxon>Betaproteobacteria</taxon>
        <taxon>Burkholderiales</taxon>
        <taxon>Oxalobacteraceae</taxon>
        <taxon>Undibacterium</taxon>
    </lineage>
</organism>
<evidence type="ECO:0000256" key="1">
    <source>
        <dbReference type="ARBA" id="ARBA00022649"/>
    </source>
</evidence>
<keyword evidence="3" id="KW-1185">Reference proteome</keyword>
<evidence type="ECO:0000313" key="3">
    <source>
        <dbReference type="Proteomes" id="UP000648257"/>
    </source>
</evidence>
<name>A0ABR6X7I2_9BURK</name>
<evidence type="ECO:0000313" key="2">
    <source>
        <dbReference type="EMBL" id="MBC3808836.1"/>
    </source>
</evidence>
<gene>
    <name evidence="2" type="ORF">H8K52_15955</name>
</gene>
<dbReference type="Pfam" id="PF05016">
    <property type="entry name" value="ParE_toxin"/>
    <property type="match status" value="1"/>
</dbReference>
<dbReference type="RefSeq" id="WP_186923902.1">
    <property type="nucleotide sequence ID" value="NZ_JACOFW010000020.1"/>
</dbReference>
<sequence>MARIIYSQQALNDLERLVDFLFDYDPNIALKTLDLIQEAIFLLEHHPLIGRPIKEELRELVISRGNTGYIGLYSFEEFDDVVLILGIRHQREAGYEN</sequence>
<dbReference type="InterPro" id="IPR007712">
    <property type="entry name" value="RelE/ParE_toxin"/>
</dbReference>
<protein>
    <submittedName>
        <fullName evidence="2">Type II toxin-antitoxin system RelE/ParE family toxin</fullName>
    </submittedName>
</protein>